<dbReference type="GO" id="GO:0000811">
    <property type="term" value="C:GINS complex"/>
    <property type="evidence" value="ECO:0007669"/>
    <property type="project" value="UniProtKB-UniRule"/>
</dbReference>
<dbReference type="InterPro" id="IPR036224">
    <property type="entry name" value="GINS_bundle-like_dom_sf"/>
</dbReference>
<comment type="caution">
    <text evidence="9">The sequence shown here is derived from an EMBL/GenBank/DDBJ whole genome shotgun (WGS) entry which is preliminary data.</text>
</comment>
<proteinExistence type="inferred from homology"/>
<dbReference type="GO" id="GO:0006261">
    <property type="term" value="P:DNA-templated DNA replication"/>
    <property type="evidence" value="ECO:0007669"/>
    <property type="project" value="InterPro"/>
</dbReference>
<evidence type="ECO:0000256" key="3">
    <source>
        <dbReference type="ARBA" id="ARBA00014804"/>
    </source>
</evidence>
<evidence type="ECO:0000313" key="10">
    <source>
        <dbReference type="Proteomes" id="UP000286510"/>
    </source>
</evidence>
<dbReference type="SUPFAM" id="SSF158573">
    <property type="entry name" value="GINS helical bundle-like"/>
    <property type="match status" value="1"/>
</dbReference>
<feature type="domain" description="DNA replication complex GINS protein SLD5 C-terminal" evidence="8">
    <location>
        <begin position="229"/>
        <end position="262"/>
    </location>
</feature>
<evidence type="ECO:0000259" key="7">
    <source>
        <dbReference type="Pfam" id="PF05916"/>
    </source>
</evidence>
<evidence type="ECO:0000256" key="2">
    <source>
        <dbReference type="ARBA" id="ARBA00008187"/>
    </source>
</evidence>
<evidence type="ECO:0000313" key="9">
    <source>
        <dbReference type="EMBL" id="RHZ01462.1"/>
    </source>
</evidence>
<feature type="domain" description="DNA replication complex GINS protein SLD5 C-terminal" evidence="8">
    <location>
        <begin position="185"/>
        <end position="207"/>
    </location>
</feature>
<dbReference type="PANTHER" id="PTHR21206:SF0">
    <property type="entry name" value="DNA REPLICATION COMPLEX GINS PROTEIN SLD5"/>
    <property type="match status" value="1"/>
</dbReference>
<protein>
    <recommendedName>
        <fullName evidence="3 6">DNA replication complex GINS protein SLD5</fullName>
    </recommendedName>
</protein>
<evidence type="ECO:0000256" key="4">
    <source>
        <dbReference type="ARBA" id="ARBA00022705"/>
    </source>
</evidence>
<dbReference type="CDD" id="cd21692">
    <property type="entry name" value="GINS_B_Sld5"/>
    <property type="match status" value="1"/>
</dbReference>
<dbReference type="VEuPathDB" id="FungiDB:H257_07206"/>
<dbReference type="Proteomes" id="UP000286510">
    <property type="component" value="Unassembled WGS sequence"/>
</dbReference>
<reference evidence="9 10" key="1">
    <citation type="submission" date="2018-08" db="EMBL/GenBank/DDBJ databases">
        <title>Aphanomyces genome sequencing and annotation.</title>
        <authorList>
            <person name="Minardi D."/>
            <person name="Oidtmann B."/>
            <person name="Van Der Giezen M."/>
            <person name="Studholme D.J."/>
        </authorList>
    </citation>
    <scope>NUCLEOTIDE SEQUENCE [LARGE SCALE GENOMIC DNA]</scope>
    <source>
        <strain evidence="9 10">FDL457</strain>
    </source>
</reference>
<dbReference type="Pfam" id="PF16922">
    <property type="entry name" value="SLD5_C"/>
    <property type="match status" value="2"/>
</dbReference>
<dbReference type="PIRSF" id="PIRSF007764">
    <property type="entry name" value="Sld5"/>
    <property type="match status" value="1"/>
</dbReference>
<feature type="domain" description="GINS subunit" evidence="7">
    <location>
        <begin position="66"/>
        <end position="160"/>
    </location>
</feature>
<dbReference type="PANTHER" id="PTHR21206">
    <property type="entry name" value="SLD5 PROTEIN"/>
    <property type="match status" value="1"/>
</dbReference>
<dbReference type="InterPro" id="IPR038749">
    <property type="entry name" value="Sld5_GINS_A"/>
</dbReference>
<keyword evidence="5 6" id="KW-0539">Nucleus</keyword>
<sequence>MIDSPDTLIRDAMADDFPEENLNEDVALLRDAWANELNAPELLTFQTDLISDMVEQVQNQQSYVDEMSADVATLTEERSFTNKLYQVRLHSVLQYHPLLVVLITMQMEIDRIKYMLASYLRLRLMKIERHTRHVLHASMDKLSPGEVDYAHSYKDLYESHCRDLLLSKLPPDHQQLDEPHMIDHPDLDTFVFCQSNQDIGNVQIDDRWDLAILTWVFLCMMELHVPLICRGSEHVNARKDDRHVLRYRVVSSLVEEGKVKLL</sequence>
<dbReference type="CDD" id="cd11711">
    <property type="entry name" value="GINS_A_Sld5"/>
    <property type="match status" value="1"/>
</dbReference>
<evidence type="ECO:0000256" key="1">
    <source>
        <dbReference type="ARBA" id="ARBA00004123"/>
    </source>
</evidence>
<comment type="function">
    <text evidence="6">The GINS complex plays an essential role in the initiation of DNA replication.</text>
</comment>
<name>A0A3R7ANI9_APHAT</name>
<evidence type="ECO:0000256" key="6">
    <source>
        <dbReference type="PIRNR" id="PIRNR007764"/>
    </source>
</evidence>
<dbReference type="Pfam" id="PF05916">
    <property type="entry name" value="Sld5"/>
    <property type="match status" value="1"/>
</dbReference>
<gene>
    <name evidence="9" type="ORF">DYB26_009509</name>
</gene>
<dbReference type="AlphaFoldDB" id="A0A3R7ANI9"/>
<keyword evidence="4 6" id="KW-0235">DNA replication</keyword>
<dbReference type="GO" id="GO:0000727">
    <property type="term" value="P:double-strand break repair via break-induced replication"/>
    <property type="evidence" value="ECO:0007669"/>
    <property type="project" value="TreeGrafter"/>
</dbReference>
<comment type="similarity">
    <text evidence="2 6">Belongs to the GINS4/SLD5 family.</text>
</comment>
<dbReference type="EMBL" id="QUTF01018728">
    <property type="protein sequence ID" value="RHZ01462.1"/>
    <property type="molecule type" value="Genomic_DNA"/>
</dbReference>
<comment type="subcellular location">
    <subcellularLocation>
        <location evidence="1 6">Nucleus</location>
    </subcellularLocation>
</comment>
<organism evidence="9 10">
    <name type="scientific">Aphanomyces astaci</name>
    <name type="common">Crayfish plague agent</name>
    <dbReference type="NCBI Taxonomy" id="112090"/>
    <lineage>
        <taxon>Eukaryota</taxon>
        <taxon>Sar</taxon>
        <taxon>Stramenopiles</taxon>
        <taxon>Oomycota</taxon>
        <taxon>Saprolegniomycetes</taxon>
        <taxon>Saprolegniales</taxon>
        <taxon>Verrucalvaceae</taxon>
        <taxon>Aphanomyces</taxon>
    </lineage>
</organism>
<dbReference type="InterPro" id="IPR021151">
    <property type="entry name" value="GINS_A"/>
</dbReference>
<dbReference type="Gene3D" id="1.20.58.1030">
    <property type="match status" value="1"/>
</dbReference>
<dbReference type="SUPFAM" id="SSF160059">
    <property type="entry name" value="PriA/YqbF domain"/>
    <property type="match status" value="1"/>
</dbReference>
<evidence type="ECO:0000256" key="5">
    <source>
        <dbReference type="ARBA" id="ARBA00023242"/>
    </source>
</evidence>
<evidence type="ECO:0000259" key="8">
    <source>
        <dbReference type="Pfam" id="PF16922"/>
    </source>
</evidence>
<dbReference type="InterPro" id="IPR008591">
    <property type="entry name" value="GINS_Sld5"/>
</dbReference>
<dbReference type="InterPro" id="IPR031633">
    <property type="entry name" value="SLD5_C"/>
</dbReference>
<accession>A0A3R7ANI9</accession>